<dbReference type="PANTHER" id="PTHR30466:SF1">
    <property type="entry name" value="FMN REDUCTASE (NADH) RUTF"/>
    <property type="match status" value="1"/>
</dbReference>
<evidence type="ECO:0000313" key="4">
    <source>
        <dbReference type="Proteomes" id="UP000589626"/>
    </source>
</evidence>
<proteinExistence type="predicted"/>
<sequence length="168" mass="17756">MSQHVVDAPSVVESPALRSAFGRFATGVVAVTYESAGARYGMTVNSFTSVSLDPALALVAIRKSSRAREFLETGHYAINVLAEEQLATGLHFAGRPGDGSDVEWVTEGRAPRVRGALAYFECAPWATYDGGDHVLVVGRVTAFGERDGAGPLVFFEGGWRQLAAGGHA</sequence>
<dbReference type="AlphaFoldDB" id="A0A7W4VYH1"/>
<organism evidence="3 4">
    <name type="scientific">Nocardioides soli</name>
    <dbReference type="NCBI Taxonomy" id="1036020"/>
    <lineage>
        <taxon>Bacteria</taxon>
        <taxon>Bacillati</taxon>
        <taxon>Actinomycetota</taxon>
        <taxon>Actinomycetes</taxon>
        <taxon>Propionibacteriales</taxon>
        <taxon>Nocardioidaceae</taxon>
        <taxon>Nocardioides</taxon>
    </lineage>
</organism>
<dbReference type="PANTHER" id="PTHR30466">
    <property type="entry name" value="FLAVIN REDUCTASE"/>
    <property type="match status" value="1"/>
</dbReference>
<dbReference type="SMART" id="SM00903">
    <property type="entry name" value="Flavin_Reduct"/>
    <property type="match status" value="1"/>
</dbReference>
<dbReference type="EMBL" id="JACHWR010000003">
    <property type="protein sequence ID" value="MBB3044108.1"/>
    <property type="molecule type" value="Genomic_DNA"/>
</dbReference>
<dbReference type="Proteomes" id="UP000589626">
    <property type="component" value="Unassembled WGS sequence"/>
</dbReference>
<accession>A0A7W4VYH1</accession>
<keyword evidence="1" id="KW-0560">Oxidoreductase</keyword>
<reference evidence="3 4" key="1">
    <citation type="submission" date="2020-08" db="EMBL/GenBank/DDBJ databases">
        <title>Sequencing the genomes of 1000 actinobacteria strains.</title>
        <authorList>
            <person name="Klenk H.-P."/>
        </authorList>
    </citation>
    <scope>NUCLEOTIDE SEQUENCE [LARGE SCALE GENOMIC DNA]</scope>
    <source>
        <strain evidence="3 4">DSM 105498</strain>
    </source>
</reference>
<protein>
    <submittedName>
        <fullName evidence="3">Flavin reductase (DIM6/NTAB) family NADH-FMN oxidoreductase RutF</fullName>
    </submittedName>
</protein>
<dbReference type="RefSeq" id="WP_183594019.1">
    <property type="nucleotide sequence ID" value="NZ_JACHWR010000003.1"/>
</dbReference>
<name>A0A7W4VYH1_9ACTN</name>
<dbReference type="InterPro" id="IPR012349">
    <property type="entry name" value="Split_barrel_FMN-bd"/>
</dbReference>
<dbReference type="SUPFAM" id="SSF50475">
    <property type="entry name" value="FMN-binding split barrel"/>
    <property type="match status" value="1"/>
</dbReference>
<comment type="caution">
    <text evidence="3">The sequence shown here is derived from an EMBL/GenBank/DDBJ whole genome shotgun (WGS) entry which is preliminary data.</text>
</comment>
<keyword evidence="4" id="KW-1185">Reference proteome</keyword>
<evidence type="ECO:0000259" key="2">
    <source>
        <dbReference type="SMART" id="SM00903"/>
    </source>
</evidence>
<dbReference type="InterPro" id="IPR002563">
    <property type="entry name" value="Flavin_Rdtase-like_dom"/>
</dbReference>
<feature type="domain" description="Flavin reductase like" evidence="2">
    <location>
        <begin position="21"/>
        <end position="161"/>
    </location>
</feature>
<dbReference type="Gene3D" id="2.30.110.10">
    <property type="entry name" value="Electron Transport, Fmn-binding Protein, Chain A"/>
    <property type="match status" value="1"/>
</dbReference>
<dbReference type="GO" id="GO:0010181">
    <property type="term" value="F:FMN binding"/>
    <property type="evidence" value="ECO:0007669"/>
    <property type="project" value="InterPro"/>
</dbReference>
<evidence type="ECO:0000256" key="1">
    <source>
        <dbReference type="ARBA" id="ARBA00023002"/>
    </source>
</evidence>
<dbReference type="GO" id="GO:0042602">
    <property type="term" value="F:riboflavin reductase (NADPH) activity"/>
    <property type="evidence" value="ECO:0007669"/>
    <property type="project" value="TreeGrafter"/>
</dbReference>
<dbReference type="Pfam" id="PF01613">
    <property type="entry name" value="Flavin_Reduct"/>
    <property type="match status" value="1"/>
</dbReference>
<evidence type="ECO:0000313" key="3">
    <source>
        <dbReference type="EMBL" id="MBB3044108.1"/>
    </source>
</evidence>
<dbReference type="InterPro" id="IPR050268">
    <property type="entry name" value="NADH-dep_flavin_reductase"/>
</dbReference>
<gene>
    <name evidence="3" type="ORF">FHU40_003945</name>
</gene>